<organism evidence="2 3">
    <name type="scientific">Bacillus wiedmannii</name>
    <dbReference type="NCBI Taxonomy" id="1890302"/>
    <lineage>
        <taxon>Bacteria</taxon>
        <taxon>Bacillati</taxon>
        <taxon>Bacillota</taxon>
        <taxon>Bacilli</taxon>
        <taxon>Bacillales</taxon>
        <taxon>Bacillaceae</taxon>
        <taxon>Bacillus</taxon>
        <taxon>Bacillus cereus group</taxon>
    </lineage>
</organism>
<feature type="non-terminal residue" evidence="2">
    <location>
        <position position="84"/>
    </location>
</feature>
<feature type="non-terminal residue" evidence="2">
    <location>
        <position position="1"/>
    </location>
</feature>
<proteinExistence type="predicted"/>
<gene>
    <name evidence="2" type="ORF">FC699_34760</name>
</gene>
<name>A0A4U2ZZ26_9BACI</name>
<comment type="caution">
    <text evidence="2">The sequence shown here is derived from an EMBL/GenBank/DDBJ whole genome shotgun (WGS) entry which is preliminary data.</text>
</comment>
<feature type="domain" description="Collagenase ColG-like catalytic helper subdomain" evidence="1">
    <location>
        <begin position="1"/>
        <end position="84"/>
    </location>
</feature>
<dbReference type="Gene3D" id="3.30.980.50">
    <property type="match status" value="1"/>
</dbReference>
<reference evidence="2 3" key="1">
    <citation type="journal article" date="2019" name="Environ. Microbiol.">
        <title>An active ?-lactamase is a part of an orchestrated cell wall stress resistance network of Bacillus subtilis and related rhizosphere species.</title>
        <authorList>
            <person name="Bucher T."/>
            <person name="Keren-Paz A."/>
            <person name="Hausser J."/>
            <person name="Olender T."/>
            <person name="Cytryn E."/>
            <person name="Kolodkin-Gal I."/>
        </authorList>
    </citation>
    <scope>NUCLEOTIDE SEQUENCE [LARGE SCALE GENOMIC DNA]</scope>
    <source>
        <strain evidence="2 3">I5</strain>
    </source>
</reference>
<sequence length="84" mass="9453">DVTSDITNEAKLKDVKVTKNKSQFFNTFTLQGTYTGSAAKGEVEDWKAMNEATNDMLKRLSGKEWTGYKTLTAYFVNYRVNNAG</sequence>
<evidence type="ECO:0000313" key="2">
    <source>
        <dbReference type="EMBL" id="TKI80584.1"/>
    </source>
</evidence>
<dbReference type="AlphaFoldDB" id="A0A4U2ZZ26"/>
<accession>A0A4U2ZZ26</accession>
<protein>
    <recommendedName>
        <fullName evidence="1">Collagenase ColG-like catalytic helper subdomain domain-containing protein</fullName>
    </recommendedName>
</protein>
<evidence type="ECO:0000259" key="1">
    <source>
        <dbReference type="Pfam" id="PF18496"/>
    </source>
</evidence>
<dbReference type="Proteomes" id="UP000305222">
    <property type="component" value="Unassembled WGS sequence"/>
</dbReference>
<dbReference type="EMBL" id="SZON01003348">
    <property type="protein sequence ID" value="TKI80584.1"/>
    <property type="molecule type" value="Genomic_DNA"/>
</dbReference>
<dbReference type="InterPro" id="IPR041379">
    <property type="entry name" value="ColG_subdomain"/>
</dbReference>
<dbReference type="Pfam" id="PF18496">
    <property type="entry name" value="ColG_sub"/>
    <property type="match status" value="1"/>
</dbReference>
<evidence type="ECO:0000313" key="3">
    <source>
        <dbReference type="Proteomes" id="UP000305222"/>
    </source>
</evidence>